<accession>A0ABQ2AGL1</accession>
<comment type="caution">
    <text evidence="1">The sequence shown here is derived from an EMBL/GenBank/DDBJ whole genome shotgun (WGS) entry which is preliminary data.</text>
</comment>
<evidence type="ECO:0000313" key="1">
    <source>
        <dbReference type="EMBL" id="GGH90352.1"/>
    </source>
</evidence>
<dbReference type="Pfam" id="PF10604">
    <property type="entry name" value="Polyketide_cyc2"/>
    <property type="match status" value="2"/>
</dbReference>
<gene>
    <name evidence="1" type="ORF">GCM10007170_03930</name>
</gene>
<evidence type="ECO:0008006" key="3">
    <source>
        <dbReference type="Google" id="ProtNLM"/>
    </source>
</evidence>
<organism evidence="1 2">
    <name type="scientific">Arthrobacter liuii</name>
    <dbReference type="NCBI Taxonomy" id="1476996"/>
    <lineage>
        <taxon>Bacteria</taxon>
        <taxon>Bacillati</taxon>
        <taxon>Actinomycetota</taxon>
        <taxon>Actinomycetes</taxon>
        <taxon>Micrococcales</taxon>
        <taxon>Micrococcaceae</taxon>
        <taxon>Arthrobacter</taxon>
    </lineage>
</organism>
<dbReference type="InterPro" id="IPR019587">
    <property type="entry name" value="Polyketide_cyclase/dehydratase"/>
</dbReference>
<reference evidence="2" key="1">
    <citation type="journal article" date="2019" name="Int. J. Syst. Evol. Microbiol.">
        <title>The Global Catalogue of Microorganisms (GCM) 10K type strain sequencing project: providing services to taxonomists for standard genome sequencing and annotation.</title>
        <authorList>
            <consortium name="The Broad Institute Genomics Platform"/>
            <consortium name="The Broad Institute Genome Sequencing Center for Infectious Disease"/>
            <person name="Wu L."/>
            <person name="Ma J."/>
        </authorList>
    </citation>
    <scope>NUCLEOTIDE SEQUENCE [LARGE SCALE GENOMIC DNA]</scope>
    <source>
        <strain evidence="2">CGMCC 1.12778</strain>
    </source>
</reference>
<dbReference type="EMBL" id="BMFW01000001">
    <property type="protein sequence ID" value="GGH90352.1"/>
    <property type="molecule type" value="Genomic_DNA"/>
</dbReference>
<dbReference type="SUPFAM" id="SSF55961">
    <property type="entry name" value="Bet v1-like"/>
    <property type="match status" value="2"/>
</dbReference>
<proteinExistence type="predicted"/>
<protein>
    <recommendedName>
        <fullName evidence="3">Polyketide cyclase / dehydrase and lipid transport</fullName>
    </recommendedName>
</protein>
<keyword evidence="2" id="KW-1185">Reference proteome</keyword>
<name>A0ABQ2AGL1_9MICC</name>
<evidence type="ECO:0000313" key="2">
    <source>
        <dbReference type="Proteomes" id="UP000643279"/>
    </source>
</evidence>
<sequence>MTRNILQSTTIKAPVETVFSFLSDPTNWMKAFPGDSDVTQLDVKPKGVGTSARWSSKMWGIPMHVTHEYREVVPNKHIVSKASVGPVITFSLEPLNGSGTQLTVESVLEIETPLVRVPAQALFVRWTEDDIQGMVSNVKSLVETGKKAVPEASEAKFSQTLTWSDSVHIAAPVEEVFDLVKDPQVWLGPDVQIADLKTTPEGVGTTFQAAWKVLGIPLKTTHEYTEFVPNGHFTSKAALGPVFKVEVTPQDGGTRLSMRSDTVPRNMAEAAVDALVIKMTERSQAEMLAGIKARAEARAGQR</sequence>
<dbReference type="InterPro" id="IPR023393">
    <property type="entry name" value="START-like_dom_sf"/>
</dbReference>
<dbReference type="RefSeq" id="WP_188569987.1">
    <property type="nucleotide sequence ID" value="NZ_BMFW01000001.1"/>
</dbReference>
<dbReference type="Gene3D" id="3.30.530.20">
    <property type="match status" value="2"/>
</dbReference>
<dbReference type="Proteomes" id="UP000643279">
    <property type="component" value="Unassembled WGS sequence"/>
</dbReference>